<feature type="region of interest" description="Disordered" evidence="2">
    <location>
        <begin position="525"/>
        <end position="564"/>
    </location>
</feature>
<feature type="non-terminal residue" evidence="4">
    <location>
        <position position="1"/>
    </location>
</feature>
<dbReference type="SUPFAM" id="SSF56655">
    <property type="entry name" value="Carbohydrate phosphatase"/>
    <property type="match status" value="1"/>
</dbReference>
<dbReference type="PRINTS" id="PR01958">
    <property type="entry name" value="S17BPHPHTASE"/>
</dbReference>
<keyword evidence="5" id="KW-1185">Reference proteome</keyword>
<dbReference type="PANTHER" id="PTHR11556">
    <property type="entry name" value="FRUCTOSE-1,6-BISPHOSPHATASE-RELATED"/>
    <property type="match status" value="1"/>
</dbReference>
<dbReference type="Pfam" id="PF00316">
    <property type="entry name" value="FBPase"/>
    <property type="match status" value="1"/>
</dbReference>
<sequence length="564" mass="60518">SRFGSDSSVLRVGHRSGHLARRTQVARVASAMPSKTRGAVALTACAAAAGKAFLAPGGAVAPGPARPAAAPAQAAAAAPAAAAESRLPAAGAAGALVAVGLASARRPGRKAPRAQRVRRAAEDEAYGASHTSFYTDAVAKDKYDTLAEVLDKKLKDEKLKGMVNELLDCCVKITDALRVNLVTVNDSSNTFGDTQLTVDVIADDLLWDLAKTSKLVTEASSEEEPEIVKTNPDGQFVLCWDPLDGSSIVDNNWAVGTIVGIWDKSTGLLGATGRDQVMSLVVLYGPRTTAFVTLDDGVYEFTCGPGNEWICSREKIQIQKDCKIFAPANLRAAQEAPPPPGLPISTVSEPFPRSSGSSGYGCLSALEGLGIIRRTTSPWRPRAMLQKLWMRTVSRQCNESWAKSISVATASWARPSAAIPQLRGAVSQMPRAERIRATAYPRDRVPEPRPRGRQPVRICSPFVKGGRLQQVGRLLHEEQVHAPLFGWPRSRRLPAVHQAAGRVHEPHLQGIAREAAAGLRGRAVWQAGGDGGREDLRRRDWQQRSGPQDRGGGPALRARHRFRQ</sequence>
<organism evidence="4 5">
    <name type="scientific">Prorocentrum cordatum</name>
    <dbReference type="NCBI Taxonomy" id="2364126"/>
    <lineage>
        <taxon>Eukaryota</taxon>
        <taxon>Sar</taxon>
        <taxon>Alveolata</taxon>
        <taxon>Dinophyceae</taxon>
        <taxon>Prorocentrales</taxon>
        <taxon>Prorocentraceae</taxon>
        <taxon>Prorocentrum</taxon>
    </lineage>
</organism>
<comment type="pathway">
    <text evidence="1">Carbohydrate biosynthesis.</text>
</comment>
<name>A0ABN9RYR5_9DINO</name>
<dbReference type="Proteomes" id="UP001189429">
    <property type="component" value="Unassembled WGS sequence"/>
</dbReference>
<feature type="compositionally biased region" description="Basic and acidic residues" evidence="2">
    <location>
        <begin position="531"/>
        <end position="542"/>
    </location>
</feature>
<dbReference type="EMBL" id="CAUYUJ010008351">
    <property type="protein sequence ID" value="CAK0823695.1"/>
    <property type="molecule type" value="Genomic_DNA"/>
</dbReference>
<feature type="domain" description="Fructose-1-6-bisphosphatase class I N-terminal" evidence="3">
    <location>
        <begin position="169"/>
        <end position="305"/>
    </location>
</feature>
<gene>
    <name evidence="4" type="ORF">PCOR1329_LOCUS24321</name>
</gene>
<dbReference type="InterPro" id="IPR033391">
    <property type="entry name" value="FBPase_N"/>
</dbReference>
<evidence type="ECO:0000313" key="5">
    <source>
        <dbReference type="Proteomes" id="UP001189429"/>
    </source>
</evidence>
<accession>A0ABN9RYR5</accession>
<evidence type="ECO:0000256" key="1">
    <source>
        <dbReference type="ARBA" id="ARBA00024331"/>
    </source>
</evidence>
<dbReference type="InterPro" id="IPR000146">
    <property type="entry name" value="FBPase_class-1"/>
</dbReference>
<dbReference type="PANTHER" id="PTHR11556:SF35">
    <property type="entry name" value="SEDOHEPTULOSE-1,7-BISPHOSPHATASE, CHLOROPLASTIC"/>
    <property type="match status" value="1"/>
</dbReference>
<evidence type="ECO:0000259" key="3">
    <source>
        <dbReference type="Pfam" id="PF00316"/>
    </source>
</evidence>
<comment type="caution">
    <text evidence="4">The sequence shown here is derived from an EMBL/GenBank/DDBJ whole genome shotgun (WGS) entry which is preliminary data.</text>
</comment>
<evidence type="ECO:0000313" key="4">
    <source>
        <dbReference type="EMBL" id="CAK0823695.1"/>
    </source>
</evidence>
<dbReference type="Gene3D" id="3.30.540.10">
    <property type="entry name" value="Fructose-1,6-Bisphosphatase, subunit A, domain 1"/>
    <property type="match status" value="1"/>
</dbReference>
<evidence type="ECO:0000256" key="2">
    <source>
        <dbReference type="SAM" id="MobiDB-lite"/>
    </source>
</evidence>
<reference evidence="4" key="1">
    <citation type="submission" date="2023-10" db="EMBL/GenBank/DDBJ databases">
        <authorList>
            <person name="Chen Y."/>
            <person name="Shah S."/>
            <person name="Dougan E. K."/>
            <person name="Thang M."/>
            <person name="Chan C."/>
        </authorList>
    </citation>
    <scope>NUCLEOTIDE SEQUENCE [LARGE SCALE GENOMIC DNA]</scope>
</reference>
<dbReference type="InterPro" id="IPR023079">
    <property type="entry name" value="SBPase"/>
</dbReference>
<proteinExistence type="predicted"/>
<protein>
    <recommendedName>
        <fullName evidence="3">Fructose-1-6-bisphosphatase class I N-terminal domain-containing protein</fullName>
    </recommendedName>
</protein>